<protein>
    <recommendedName>
        <fullName evidence="8">Cell division protein DivIB</fullName>
    </recommendedName>
</protein>
<keyword evidence="11" id="KW-1185">Reference proteome</keyword>
<evidence type="ECO:0000256" key="3">
    <source>
        <dbReference type="ARBA" id="ARBA00022618"/>
    </source>
</evidence>
<dbReference type="GO" id="GO:0032153">
    <property type="term" value="C:cell division site"/>
    <property type="evidence" value="ECO:0007669"/>
    <property type="project" value="UniProtKB-UniRule"/>
</dbReference>
<keyword evidence="4 8" id="KW-0812">Transmembrane</keyword>
<evidence type="ECO:0000256" key="1">
    <source>
        <dbReference type="ARBA" id="ARBA00004370"/>
    </source>
</evidence>
<dbReference type="PANTHER" id="PTHR37820:SF1">
    <property type="entry name" value="CELL DIVISION PROTEIN FTSQ"/>
    <property type="match status" value="1"/>
</dbReference>
<keyword evidence="7 8" id="KW-0131">Cell cycle</keyword>
<dbReference type="PROSITE" id="PS51779">
    <property type="entry name" value="POTRA"/>
    <property type="match status" value="1"/>
</dbReference>
<accession>A0A7G5BTU3</accession>
<comment type="subcellular location">
    <subcellularLocation>
        <location evidence="8">Cell membrane</location>
        <topology evidence="8">Single-pass type II membrane protein</topology>
    </subcellularLocation>
    <subcellularLocation>
        <location evidence="1">Membrane</location>
    </subcellularLocation>
    <text evidence="8">Localizes to the division septum.</text>
</comment>
<reference evidence="10 11" key="1">
    <citation type="submission" date="2019-07" db="EMBL/GenBank/DDBJ databases">
        <authorList>
            <person name="Kim J.K."/>
            <person name="Cheong H.-M."/>
            <person name="Choi Y."/>
            <person name="Hwang K.J."/>
            <person name="Lee S."/>
            <person name="Choi C."/>
        </authorList>
    </citation>
    <scope>NUCLEOTIDE SEQUENCE [LARGE SCALE GENOMIC DNA]</scope>
    <source>
        <strain evidence="10 11">KS 22</strain>
    </source>
</reference>
<feature type="transmembrane region" description="Helical" evidence="8">
    <location>
        <begin position="23"/>
        <end position="40"/>
    </location>
</feature>
<evidence type="ECO:0000256" key="4">
    <source>
        <dbReference type="ARBA" id="ARBA00022692"/>
    </source>
</evidence>
<dbReference type="GO" id="GO:0043093">
    <property type="term" value="P:FtsZ-dependent cytokinesis"/>
    <property type="evidence" value="ECO:0007669"/>
    <property type="project" value="UniProtKB-UniRule"/>
</dbReference>
<gene>
    <name evidence="8" type="primary">divIB</name>
    <name evidence="10" type="ORF">FPL14_03560</name>
</gene>
<dbReference type="Pfam" id="PF08478">
    <property type="entry name" value="POTRA_1"/>
    <property type="match status" value="1"/>
</dbReference>
<keyword evidence="3 8" id="KW-0132">Cell division</keyword>
<dbReference type="InterPro" id="IPR050487">
    <property type="entry name" value="FtsQ_DivIB"/>
</dbReference>
<evidence type="ECO:0000256" key="6">
    <source>
        <dbReference type="ARBA" id="ARBA00023136"/>
    </source>
</evidence>
<dbReference type="Gene3D" id="3.10.20.310">
    <property type="entry name" value="membrane protein fhac"/>
    <property type="match status" value="1"/>
</dbReference>
<dbReference type="PANTHER" id="PTHR37820">
    <property type="entry name" value="CELL DIVISION PROTEIN DIVIB"/>
    <property type="match status" value="1"/>
</dbReference>
<proteinExistence type="inferred from homology"/>
<dbReference type="InterPro" id="IPR034746">
    <property type="entry name" value="POTRA"/>
</dbReference>
<sequence length="249" mass="28052">MNERIPALKREEGIPRSRRGKKLLRLLIALFIIVLIVLFFRSPLAEISEIQITGTQYLSKDEVASQLGVTTGDSFFVPSIGKLKKRLAELEPIESVEIIKNFPGQLRVEVKEYPQVAVQLASDGKVFAVLSNGLTLPIPEGNLLDKPILSGWKPDEANLIALCRVLDELPHYLLADLSEIHPDPSTSYPNRIKLFTRSRFEVVTTIEKLKEKITYLSDIVQNREPGKIIMLEADTYLPYSAENVTEDLQ</sequence>
<dbReference type="HAMAP" id="MF_00912">
    <property type="entry name" value="DivIB"/>
    <property type="match status" value="1"/>
</dbReference>
<evidence type="ECO:0000259" key="9">
    <source>
        <dbReference type="PROSITE" id="PS51779"/>
    </source>
</evidence>
<evidence type="ECO:0000256" key="5">
    <source>
        <dbReference type="ARBA" id="ARBA00022989"/>
    </source>
</evidence>
<feature type="domain" description="POTRA" evidence="9">
    <location>
        <begin position="45"/>
        <end position="113"/>
    </location>
</feature>
<dbReference type="GO" id="GO:0005886">
    <property type="term" value="C:plasma membrane"/>
    <property type="evidence" value="ECO:0007669"/>
    <property type="project" value="UniProtKB-SubCell"/>
</dbReference>
<evidence type="ECO:0000256" key="2">
    <source>
        <dbReference type="ARBA" id="ARBA00022475"/>
    </source>
</evidence>
<organism evidence="10 11">
    <name type="scientific">Cohnella cholangitidis</name>
    <dbReference type="NCBI Taxonomy" id="2598458"/>
    <lineage>
        <taxon>Bacteria</taxon>
        <taxon>Bacillati</taxon>
        <taxon>Bacillota</taxon>
        <taxon>Bacilli</taxon>
        <taxon>Bacillales</taxon>
        <taxon>Paenibacillaceae</taxon>
        <taxon>Cohnella</taxon>
    </lineage>
</organism>
<dbReference type="AlphaFoldDB" id="A0A7G5BTU3"/>
<dbReference type="KEGG" id="cchl:FPL14_03560"/>
<dbReference type="InterPro" id="IPR026580">
    <property type="entry name" value="DivIB"/>
</dbReference>
<keyword evidence="2 8" id="KW-1003">Cell membrane</keyword>
<dbReference type="InterPro" id="IPR013685">
    <property type="entry name" value="POTRA_FtsQ_type"/>
</dbReference>
<dbReference type="RefSeq" id="WP_182301732.1">
    <property type="nucleotide sequence ID" value="NZ_CP041969.1"/>
</dbReference>
<comment type="function">
    <text evidence="8">Cell division protein that may be involved in stabilizing or promoting the assembly of the division complex.</text>
</comment>
<dbReference type="Gene3D" id="3.40.50.10960">
    <property type="match status" value="1"/>
</dbReference>
<dbReference type="Proteomes" id="UP000515679">
    <property type="component" value="Chromosome"/>
</dbReference>
<evidence type="ECO:0000256" key="8">
    <source>
        <dbReference type="HAMAP-Rule" id="MF_00912"/>
    </source>
</evidence>
<evidence type="ECO:0000313" key="11">
    <source>
        <dbReference type="Proteomes" id="UP000515679"/>
    </source>
</evidence>
<dbReference type="EMBL" id="CP041969">
    <property type="protein sequence ID" value="QMV40377.1"/>
    <property type="molecule type" value="Genomic_DNA"/>
</dbReference>
<keyword evidence="5 8" id="KW-1133">Transmembrane helix</keyword>
<comment type="similarity">
    <text evidence="8">Belongs to the FtsQ/DivIB family. DivIB subfamily.</text>
</comment>
<evidence type="ECO:0000256" key="7">
    <source>
        <dbReference type="ARBA" id="ARBA00023306"/>
    </source>
</evidence>
<name>A0A7G5BTU3_9BACL</name>
<evidence type="ECO:0000313" key="10">
    <source>
        <dbReference type="EMBL" id="QMV40377.1"/>
    </source>
</evidence>
<keyword evidence="6 8" id="KW-0472">Membrane</keyword>